<evidence type="ECO:0000313" key="1">
    <source>
        <dbReference type="EMBL" id="CAG7826704.1"/>
    </source>
</evidence>
<sequence length="77" mass="8647">MPYASDDILITSADQIVPGSIIQAEMLVGYGDGNQLMVTHVMKVVAVDGETFSAVRKCLFRCYEPYLSWLDTMIQNW</sequence>
<evidence type="ECO:0000313" key="2">
    <source>
        <dbReference type="Proteomes" id="UP000708208"/>
    </source>
</evidence>
<keyword evidence="2" id="KW-1185">Reference proteome</keyword>
<dbReference type="AlphaFoldDB" id="A0A8J2L0J2"/>
<dbReference type="Proteomes" id="UP000708208">
    <property type="component" value="Unassembled WGS sequence"/>
</dbReference>
<dbReference type="EMBL" id="CAJVCH010540842">
    <property type="protein sequence ID" value="CAG7826704.1"/>
    <property type="molecule type" value="Genomic_DNA"/>
</dbReference>
<comment type="caution">
    <text evidence="1">The sequence shown here is derived from an EMBL/GenBank/DDBJ whole genome shotgun (WGS) entry which is preliminary data.</text>
</comment>
<reference evidence="1" key="1">
    <citation type="submission" date="2021-06" db="EMBL/GenBank/DDBJ databases">
        <authorList>
            <person name="Hodson N. C."/>
            <person name="Mongue J. A."/>
            <person name="Jaron S. K."/>
        </authorList>
    </citation>
    <scope>NUCLEOTIDE SEQUENCE</scope>
</reference>
<accession>A0A8J2L0J2</accession>
<name>A0A8J2L0J2_9HEXA</name>
<organism evidence="1 2">
    <name type="scientific">Allacma fusca</name>
    <dbReference type="NCBI Taxonomy" id="39272"/>
    <lineage>
        <taxon>Eukaryota</taxon>
        <taxon>Metazoa</taxon>
        <taxon>Ecdysozoa</taxon>
        <taxon>Arthropoda</taxon>
        <taxon>Hexapoda</taxon>
        <taxon>Collembola</taxon>
        <taxon>Symphypleona</taxon>
        <taxon>Sminthuridae</taxon>
        <taxon>Allacma</taxon>
    </lineage>
</organism>
<proteinExistence type="predicted"/>
<gene>
    <name evidence="1" type="ORF">AFUS01_LOCUS36746</name>
</gene>
<protein>
    <submittedName>
        <fullName evidence="1">Uncharacterized protein</fullName>
    </submittedName>
</protein>